<dbReference type="GO" id="GO:0019058">
    <property type="term" value="P:viral life cycle"/>
    <property type="evidence" value="ECO:0007669"/>
    <property type="project" value="InterPro"/>
</dbReference>
<dbReference type="InterPro" id="IPR004174">
    <property type="entry name" value="GpW"/>
</dbReference>
<dbReference type="EMBL" id="JAHPMX010000017">
    <property type="protein sequence ID" value="MBU9359567.1"/>
    <property type="molecule type" value="Genomic_DNA"/>
</dbReference>
<proteinExistence type="predicted"/>
<name>A0AAP2MRM2_9BURK</name>
<dbReference type="Pfam" id="PF02831">
    <property type="entry name" value="gpW"/>
    <property type="match status" value="1"/>
</dbReference>
<evidence type="ECO:0000313" key="2">
    <source>
        <dbReference type="Proteomes" id="UP001196915"/>
    </source>
</evidence>
<organism evidence="1 2">
    <name type="scientific">Burkholderia multivorans</name>
    <dbReference type="NCBI Taxonomy" id="87883"/>
    <lineage>
        <taxon>Bacteria</taxon>
        <taxon>Pseudomonadati</taxon>
        <taxon>Pseudomonadota</taxon>
        <taxon>Betaproteobacteria</taxon>
        <taxon>Burkholderiales</taxon>
        <taxon>Burkholderiaceae</taxon>
        <taxon>Burkholderia</taxon>
        <taxon>Burkholderia cepacia complex</taxon>
    </lineage>
</organism>
<evidence type="ECO:0000313" key="1">
    <source>
        <dbReference type="EMBL" id="MBU9359567.1"/>
    </source>
</evidence>
<dbReference type="RefSeq" id="WP_217084792.1">
    <property type="nucleotide sequence ID" value="NZ_JAGXER010000004.1"/>
</dbReference>
<dbReference type="Proteomes" id="UP001196915">
    <property type="component" value="Unassembled WGS sequence"/>
</dbReference>
<protein>
    <submittedName>
        <fullName evidence="1">GpW family protein</fullName>
    </submittedName>
</protein>
<dbReference type="AlphaFoldDB" id="A0AAP2MRM2"/>
<reference evidence="1" key="1">
    <citation type="submission" date="2021-06" db="EMBL/GenBank/DDBJ databases">
        <title>A collection of bacterial strains from the Burkholderia cepacia Research Laboratory and Repository.</title>
        <authorList>
            <person name="Lipuma J."/>
            <person name="Spilker T."/>
        </authorList>
    </citation>
    <scope>NUCLEOTIDE SEQUENCE</scope>
    <source>
        <strain evidence="1">AU37435</strain>
    </source>
</reference>
<sequence>MDQSALQASLAEAQRIYIQLSTGAQEESLSYTQGDGTRSVTYTRANLAQLSAAIQLMQAQLGIVKCPRRAMRITFTRR</sequence>
<gene>
    <name evidence="1" type="ORF">KTE52_24815</name>
</gene>
<accession>A0AAP2MRM2</accession>
<comment type="caution">
    <text evidence="1">The sequence shown here is derived from an EMBL/GenBank/DDBJ whole genome shotgun (WGS) entry which is preliminary data.</text>
</comment>